<dbReference type="STRING" id="1257118.L8GXP5"/>
<accession>L8GXP5</accession>
<reference evidence="13 14" key="1">
    <citation type="journal article" date="2013" name="Genome Biol.">
        <title>Genome of Acanthamoeba castellanii highlights extensive lateral gene transfer and early evolution of tyrosine kinase signaling.</title>
        <authorList>
            <person name="Clarke M."/>
            <person name="Lohan A.J."/>
            <person name="Liu B."/>
            <person name="Lagkouvardos I."/>
            <person name="Roy S."/>
            <person name="Zafar N."/>
            <person name="Bertelli C."/>
            <person name="Schilde C."/>
            <person name="Kianianmomeni A."/>
            <person name="Burglin T.R."/>
            <person name="Frech C."/>
            <person name="Turcotte B."/>
            <person name="Kopec K.O."/>
            <person name="Synnott J.M."/>
            <person name="Choo C."/>
            <person name="Paponov I."/>
            <person name="Finkler A."/>
            <person name="Soon Heng Tan C."/>
            <person name="Hutchins A.P."/>
            <person name="Weinmeier T."/>
            <person name="Rattei T."/>
            <person name="Chu J.S."/>
            <person name="Gimenez G."/>
            <person name="Irimia M."/>
            <person name="Rigden D.J."/>
            <person name="Fitzpatrick D.A."/>
            <person name="Lorenzo-Morales J."/>
            <person name="Bateman A."/>
            <person name="Chiu C.H."/>
            <person name="Tang P."/>
            <person name="Hegemann P."/>
            <person name="Fromm H."/>
            <person name="Raoult D."/>
            <person name="Greub G."/>
            <person name="Miranda-Saavedra D."/>
            <person name="Chen N."/>
            <person name="Nash P."/>
            <person name="Ginger M.L."/>
            <person name="Horn M."/>
            <person name="Schaap P."/>
            <person name="Caler L."/>
            <person name="Loftus B."/>
        </authorList>
    </citation>
    <scope>NUCLEOTIDE SEQUENCE [LARGE SCALE GENOMIC DNA]</scope>
    <source>
        <strain evidence="13 14">Neff</strain>
    </source>
</reference>
<evidence type="ECO:0000313" key="14">
    <source>
        <dbReference type="Proteomes" id="UP000011083"/>
    </source>
</evidence>
<dbReference type="Pfam" id="PF00069">
    <property type="entry name" value="Pkinase"/>
    <property type="match status" value="1"/>
</dbReference>
<dbReference type="Gene3D" id="3.30.200.20">
    <property type="entry name" value="Phosphorylase Kinase, domain 1"/>
    <property type="match status" value="1"/>
</dbReference>
<dbReference type="InterPro" id="IPR008271">
    <property type="entry name" value="Ser/Thr_kinase_AS"/>
</dbReference>
<evidence type="ECO:0000256" key="2">
    <source>
        <dbReference type="ARBA" id="ARBA00012513"/>
    </source>
</evidence>
<feature type="compositionally biased region" description="Low complexity" evidence="11">
    <location>
        <begin position="95"/>
        <end position="105"/>
    </location>
</feature>
<feature type="compositionally biased region" description="Low complexity" evidence="11">
    <location>
        <begin position="67"/>
        <end position="77"/>
    </location>
</feature>
<dbReference type="Proteomes" id="UP000011083">
    <property type="component" value="Unassembled WGS sequence"/>
</dbReference>
<feature type="compositionally biased region" description="Low complexity" evidence="11">
    <location>
        <begin position="217"/>
        <end position="231"/>
    </location>
</feature>
<evidence type="ECO:0000256" key="4">
    <source>
        <dbReference type="ARBA" id="ARBA00022679"/>
    </source>
</evidence>
<keyword evidence="6 13" id="KW-0418">Kinase</keyword>
<evidence type="ECO:0000256" key="7">
    <source>
        <dbReference type="ARBA" id="ARBA00022840"/>
    </source>
</evidence>
<dbReference type="InterPro" id="IPR000719">
    <property type="entry name" value="Prot_kinase_dom"/>
</dbReference>
<dbReference type="InterPro" id="IPR011009">
    <property type="entry name" value="Kinase-like_dom_sf"/>
</dbReference>
<evidence type="ECO:0000256" key="8">
    <source>
        <dbReference type="ARBA" id="ARBA00047899"/>
    </source>
</evidence>
<dbReference type="SMART" id="SM00220">
    <property type="entry name" value="S_TKc"/>
    <property type="match status" value="1"/>
</dbReference>
<evidence type="ECO:0000259" key="12">
    <source>
        <dbReference type="PROSITE" id="PS50011"/>
    </source>
</evidence>
<dbReference type="Pfam" id="PF14593">
    <property type="entry name" value="PH_3"/>
    <property type="match status" value="1"/>
</dbReference>
<evidence type="ECO:0000313" key="13">
    <source>
        <dbReference type="EMBL" id="ELR17338.1"/>
    </source>
</evidence>
<dbReference type="InterPro" id="IPR011993">
    <property type="entry name" value="PH-like_dom_sf"/>
</dbReference>
<dbReference type="InterPro" id="IPR017441">
    <property type="entry name" value="Protein_kinase_ATP_BS"/>
</dbReference>
<feature type="region of interest" description="Disordered" evidence="11">
    <location>
        <begin position="1"/>
        <end position="200"/>
    </location>
</feature>
<feature type="compositionally biased region" description="Acidic residues" evidence="11">
    <location>
        <begin position="780"/>
        <end position="801"/>
    </location>
</feature>
<keyword evidence="7 10" id="KW-0067">ATP-binding</keyword>
<dbReference type="InterPro" id="IPR033931">
    <property type="entry name" value="PDK1-typ_PH"/>
</dbReference>
<feature type="compositionally biased region" description="Basic and acidic residues" evidence="11">
    <location>
        <begin position="819"/>
        <end position="830"/>
    </location>
</feature>
<keyword evidence="3" id="KW-0723">Serine/threonine-protein kinase</keyword>
<dbReference type="VEuPathDB" id="AmoebaDB:ACA1_060650"/>
<dbReference type="CDD" id="cd05581">
    <property type="entry name" value="STKc_PDK1"/>
    <property type="match status" value="1"/>
</dbReference>
<dbReference type="FunFam" id="3.30.200.20:FF:000191">
    <property type="entry name" value="3-phosphoinositide-dependent protein kinase 2-like"/>
    <property type="match status" value="1"/>
</dbReference>
<feature type="compositionally biased region" description="Gly residues" evidence="11">
    <location>
        <begin position="45"/>
        <end position="59"/>
    </location>
</feature>
<dbReference type="GO" id="GO:0004674">
    <property type="term" value="F:protein serine/threonine kinase activity"/>
    <property type="evidence" value="ECO:0007669"/>
    <property type="project" value="UniProtKB-KW"/>
</dbReference>
<dbReference type="PROSITE" id="PS00108">
    <property type="entry name" value="PROTEIN_KINASE_ST"/>
    <property type="match status" value="1"/>
</dbReference>
<gene>
    <name evidence="13" type="ORF">ACA1_060650</name>
</gene>
<dbReference type="PANTHER" id="PTHR24356">
    <property type="entry name" value="SERINE/THREONINE-PROTEIN KINASE"/>
    <property type="match status" value="1"/>
</dbReference>
<dbReference type="SUPFAM" id="SSF50729">
    <property type="entry name" value="PH domain-like"/>
    <property type="match status" value="1"/>
</dbReference>
<comment type="catalytic activity">
    <reaction evidence="8">
        <text>L-threonyl-[protein] + ATP = O-phospho-L-threonyl-[protein] + ADP + H(+)</text>
        <dbReference type="Rhea" id="RHEA:46608"/>
        <dbReference type="Rhea" id="RHEA-COMP:11060"/>
        <dbReference type="Rhea" id="RHEA-COMP:11605"/>
        <dbReference type="ChEBI" id="CHEBI:15378"/>
        <dbReference type="ChEBI" id="CHEBI:30013"/>
        <dbReference type="ChEBI" id="CHEBI:30616"/>
        <dbReference type="ChEBI" id="CHEBI:61977"/>
        <dbReference type="ChEBI" id="CHEBI:456216"/>
        <dbReference type="EC" id="2.7.11.1"/>
    </reaction>
</comment>
<evidence type="ECO:0000256" key="3">
    <source>
        <dbReference type="ARBA" id="ARBA00022527"/>
    </source>
</evidence>
<dbReference type="GO" id="GO:0005524">
    <property type="term" value="F:ATP binding"/>
    <property type="evidence" value="ECO:0007669"/>
    <property type="project" value="UniProtKB-UniRule"/>
</dbReference>
<evidence type="ECO:0000256" key="9">
    <source>
        <dbReference type="ARBA" id="ARBA00048679"/>
    </source>
</evidence>
<dbReference type="PROSITE" id="PS00107">
    <property type="entry name" value="PROTEIN_KINASE_ATP"/>
    <property type="match status" value="1"/>
</dbReference>
<dbReference type="KEGG" id="acan:ACA1_060650"/>
<dbReference type="SUPFAM" id="SSF56112">
    <property type="entry name" value="Protein kinase-like (PK-like)"/>
    <property type="match status" value="1"/>
</dbReference>
<feature type="compositionally biased region" description="Low complexity" evidence="11">
    <location>
        <begin position="272"/>
        <end position="284"/>
    </location>
</feature>
<feature type="compositionally biased region" description="Basic and acidic residues" evidence="11">
    <location>
        <begin position="162"/>
        <end position="175"/>
    </location>
</feature>
<dbReference type="InterPro" id="IPR050236">
    <property type="entry name" value="Ser_Thr_kinase_AGC"/>
</dbReference>
<feature type="compositionally biased region" description="Low complexity" evidence="11">
    <location>
        <begin position="189"/>
        <end position="200"/>
    </location>
</feature>
<dbReference type="Gene3D" id="1.10.510.10">
    <property type="entry name" value="Transferase(Phosphotransferase) domain 1"/>
    <property type="match status" value="1"/>
</dbReference>
<dbReference type="InterPro" id="IPR039046">
    <property type="entry name" value="PDPK1"/>
</dbReference>
<comment type="similarity">
    <text evidence="1">Belongs to the protein kinase superfamily. AGC Ser/Thr protein kinase family. PDPK1 subfamily.</text>
</comment>
<feature type="compositionally biased region" description="Basic and acidic residues" evidence="11">
    <location>
        <begin position="10"/>
        <end position="19"/>
    </location>
</feature>
<evidence type="ECO:0000256" key="10">
    <source>
        <dbReference type="PROSITE-ProRule" id="PRU10141"/>
    </source>
</evidence>
<dbReference type="GeneID" id="14918036"/>
<dbReference type="PANTHER" id="PTHR24356:SF163">
    <property type="entry name" value="3-PHOSPHOINOSITIDE-DEPENDENT PROTEIN KINASE 1-RELATED"/>
    <property type="match status" value="1"/>
</dbReference>
<proteinExistence type="inferred from homology"/>
<name>L8GXP5_ACACF</name>
<protein>
    <recommendedName>
        <fullName evidence="2">non-specific serine/threonine protein kinase</fullName>
        <ecNumber evidence="2">2.7.11.1</ecNumber>
    </recommendedName>
</protein>
<dbReference type="RefSeq" id="XP_004339351.1">
    <property type="nucleotide sequence ID" value="XM_004339303.1"/>
</dbReference>
<dbReference type="EMBL" id="KB007974">
    <property type="protein sequence ID" value="ELR17338.1"/>
    <property type="molecule type" value="Genomic_DNA"/>
</dbReference>
<evidence type="ECO:0000256" key="6">
    <source>
        <dbReference type="ARBA" id="ARBA00022777"/>
    </source>
</evidence>
<sequence>MAANGGPHGTPHENGDGGGKHKRGSHKRGNSLSEGMSRLFFGLRGLHGGGGGASGGAGGSSEERAPTSTQQISSSSKAAKKAKRGRSQSSKDRTSSSPSSSPSSSSRDKIKKRSGGSSAPTWDRIEQPASQPPSHHQVRAALTPSGSQREPAVWRSSSGGDLAERWSVRRGEREAATATATDHSREQPAASASSSSSSFATTAAAITAGLQLSLQPAANGTTTTSGAATPPALSPRERKEFIGRARTAATPPHPSATQHREPSQQTQKRRQQLQLQLQIQQQQQEGLDETGPRSWKATTPLHSPLSGPSEDEHPAWGGGSGATSGSEAEEKRFAGTKLGSEPESGSETEHMAAIGGMSSPTTASYTSSSSSSSTTTTSSSSSSAASTGMERVRLTKRTVQDFEFGKVLGEGSYGQVRAARDIATGLLLAIKILDKRHVVKENKVEQVKREKQILESLSHPNIIHLYGTFQDNNSLFFAMEYCPNGELHQHLKRLGSFNLECTQFYIAELVSALEYLHSQGIVHRDIKPENMLLGANFHLKLIDFGTAKSVGPDQYARSTSFVGTAEYVPPELLNEHYSVKSCVLYQFLAGKSPFRGANDYKTFRKIKKLKIKFPTDFAHLKAHRFFEGIDWDTLHTTTPPVLAAPAVPVFVDEEKERKFKAQQAKSSVWGKFLFKNSDEVIIQTDRVAKISKHFFGATKSPKKRQLILTDFPRLFYVDIDRMAQAGEIEWRSDLRVEARHDNIFEITSGEKTYIFEFEAEGRAAKWCAAISRLQRRNNGEEEEDEDDAGDDENDFATEDEVNDRAHPHDPPVMVVDHPMTARDENREKDK</sequence>
<dbReference type="Gene3D" id="2.30.29.30">
    <property type="entry name" value="Pleckstrin-homology domain (PH domain)/Phosphotyrosine-binding domain (PTB)"/>
    <property type="match status" value="1"/>
</dbReference>
<feature type="compositionally biased region" description="Basic residues" evidence="11">
    <location>
        <begin position="20"/>
        <end position="29"/>
    </location>
</feature>
<dbReference type="AlphaFoldDB" id="L8GXP5"/>
<evidence type="ECO:0000256" key="11">
    <source>
        <dbReference type="SAM" id="MobiDB-lite"/>
    </source>
</evidence>
<dbReference type="GO" id="GO:0035556">
    <property type="term" value="P:intracellular signal transduction"/>
    <property type="evidence" value="ECO:0007669"/>
    <property type="project" value="TreeGrafter"/>
</dbReference>
<dbReference type="PROSITE" id="PS50011">
    <property type="entry name" value="PROTEIN_KINASE_DOM"/>
    <property type="match status" value="1"/>
</dbReference>
<keyword evidence="14" id="KW-1185">Reference proteome</keyword>
<organism evidence="13 14">
    <name type="scientific">Acanthamoeba castellanii (strain ATCC 30010 / Neff)</name>
    <dbReference type="NCBI Taxonomy" id="1257118"/>
    <lineage>
        <taxon>Eukaryota</taxon>
        <taxon>Amoebozoa</taxon>
        <taxon>Discosea</taxon>
        <taxon>Longamoebia</taxon>
        <taxon>Centramoebida</taxon>
        <taxon>Acanthamoebidae</taxon>
        <taxon>Acanthamoeba</taxon>
    </lineage>
</organism>
<feature type="binding site" evidence="10">
    <location>
        <position position="431"/>
    </location>
    <ligand>
        <name>ATP</name>
        <dbReference type="ChEBI" id="CHEBI:30616"/>
    </ligand>
</feature>
<feature type="domain" description="Protein kinase" evidence="12">
    <location>
        <begin position="402"/>
        <end position="673"/>
    </location>
</feature>
<evidence type="ECO:0000256" key="5">
    <source>
        <dbReference type="ARBA" id="ARBA00022741"/>
    </source>
</evidence>
<comment type="catalytic activity">
    <reaction evidence="9">
        <text>L-seryl-[protein] + ATP = O-phospho-L-seryl-[protein] + ADP + H(+)</text>
        <dbReference type="Rhea" id="RHEA:17989"/>
        <dbReference type="Rhea" id="RHEA-COMP:9863"/>
        <dbReference type="Rhea" id="RHEA-COMP:11604"/>
        <dbReference type="ChEBI" id="CHEBI:15378"/>
        <dbReference type="ChEBI" id="CHEBI:29999"/>
        <dbReference type="ChEBI" id="CHEBI:30616"/>
        <dbReference type="ChEBI" id="CHEBI:83421"/>
        <dbReference type="ChEBI" id="CHEBI:456216"/>
        <dbReference type="EC" id="2.7.11.1"/>
    </reaction>
</comment>
<keyword evidence="5 10" id="KW-0547">Nucleotide-binding</keyword>
<dbReference type="OMA" id="IFVKSCL"/>
<dbReference type="EC" id="2.7.11.1" evidence="2"/>
<dbReference type="OrthoDB" id="347657at2759"/>
<dbReference type="FunFam" id="1.10.510.10:FF:000571">
    <property type="entry name" value="Maternal embryonic leucine zipper kinase"/>
    <property type="match status" value="1"/>
</dbReference>
<evidence type="ECO:0000256" key="1">
    <source>
        <dbReference type="ARBA" id="ARBA00010006"/>
    </source>
</evidence>
<feature type="region of interest" description="Disordered" evidence="11">
    <location>
        <begin position="217"/>
        <end position="392"/>
    </location>
</feature>
<keyword evidence="4" id="KW-0808">Transferase</keyword>
<feature type="compositionally biased region" description="Low complexity" evidence="11">
    <location>
        <begin position="358"/>
        <end position="387"/>
    </location>
</feature>
<feature type="region of interest" description="Disordered" evidence="11">
    <location>
        <begin position="775"/>
        <end position="830"/>
    </location>
</feature>